<feature type="transmembrane region" description="Helical" evidence="1">
    <location>
        <begin position="76"/>
        <end position="95"/>
    </location>
</feature>
<sequence>MADDIPEPVARNIASIRQWQAERQAKRGTSDKIADAISRFAGSMPFVYLHLVIFGCWVIANLGWVPGVPRWDPTLVVLAMVASVEAIFLTSFVLINQNQMTLEADEKAELDLQVGLLNEGETTRLLAITQAIAEHLGVTSGVEHELDELRKETQPGVILDAVKHGSGKPDA</sequence>
<keyword evidence="1" id="KW-0812">Transmembrane</keyword>
<protein>
    <submittedName>
        <fullName evidence="2">DUF1003 domain-containing protein</fullName>
    </submittedName>
</protein>
<dbReference type="Proteomes" id="UP001061862">
    <property type="component" value="Chromosome"/>
</dbReference>
<reference evidence="2 3" key="1">
    <citation type="submission" date="2022-09" db="EMBL/GenBank/DDBJ databases">
        <title>Interaction between co-microsymbionts with complementary sets of symbiotic genes in legume-rhizobium systems.</title>
        <authorList>
            <person name="Safronova V."/>
            <person name="Sazanova A."/>
            <person name="Afonin A."/>
            <person name="Chirak E."/>
        </authorList>
    </citation>
    <scope>NUCLEOTIDE SEQUENCE [LARGE SCALE GENOMIC DNA]</scope>
    <source>
        <strain evidence="2 3">A18/4-1</strain>
    </source>
</reference>
<dbReference type="Pfam" id="PF06210">
    <property type="entry name" value="DUF1003"/>
    <property type="match status" value="1"/>
</dbReference>
<keyword evidence="1" id="KW-1133">Transmembrane helix</keyword>
<keyword evidence="1" id="KW-0472">Membrane</keyword>
<evidence type="ECO:0000313" key="3">
    <source>
        <dbReference type="Proteomes" id="UP001061862"/>
    </source>
</evidence>
<dbReference type="InterPro" id="IPR010406">
    <property type="entry name" value="DUF1003"/>
</dbReference>
<organism evidence="2 3">
    <name type="scientific">Devosia neptuniae</name>
    <dbReference type="NCBI Taxonomy" id="191302"/>
    <lineage>
        <taxon>Bacteria</taxon>
        <taxon>Pseudomonadati</taxon>
        <taxon>Pseudomonadota</taxon>
        <taxon>Alphaproteobacteria</taxon>
        <taxon>Hyphomicrobiales</taxon>
        <taxon>Devosiaceae</taxon>
        <taxon>Devosia</taxon>
    </lineage>
</organism>
<gene>
    <name evidence="2" type="ORF">N8A98_08250</name>
</gene>
<evidence type="ECO:0000256" key="1">
    <source>
        <dbReference type="SAM" id="Phobius"/>
    </source>
</evidence>
<dbReference type="EMBL" id="CP104965">
    <property type="protein sequence ID" value="UXN71161.1"/>
    <property type="molecule type" value="Genomic_DNA"/>
</dbReference>
<name>A0ABY6CFZ3_9HYPH</name>
<dbReference type="RefSeq" id="WP_113120984.1">
    <property type="nucleotide sequence ID" value="NZ_CP104965.1"/>
</dbReference>
<accession>A0ABY6CFZ3</accession>
<proteinExistence type="predicted"/>
<feature type="transmembrane region" description="Helical" evidence="1">
    <location>
        <begin position="46"/>
        <end position="64"/>
    </location>
</feature>
<evidence type="ECO:0000313" key="2">
    <source>
        <dbReference type="EMBL" id="UXN71161.1"/>
    </source>
</evidence>
<keyword evidence="3" id="KW-1185">Reference proteome</keyword>